<gene>
    <name evidence="1" type="ORF">SAMN06265379_10634</name>
</gene>
<organism evidence="1 2">
    <name type="scientific">Saccharicrinis carchari</name>
    <dbReference type="NCBI Taxonomy" id="1168039"/>
    <lineage>
        <taxon>Bacteria</taxon>
        <taxon>Pseudomonadati</taxon>
        <taxon>Bacteroidota</taxon>
        <taxon>Bacteroidia</taxon>
        <taxon>Marinilabiliales</taxon>
        <taxon>Marinilabiliaceae</taxon>
        <taxon>Saccharicrinis</taxon>
    </lineage>
</organism>
<protein>
    <submittedName>
        <fullName evidence="1">Uncharacterized protein</fullName>
    </submittedName>
</protein>
<name>A0A521DML7_SACCC</name>
<keyword evidence="2" id="KW-1185">Reference proteome</keyword>
<evidence type="ECO:0000313" key="2">
    <source>
        <dbReference type="Proteomes" id="UP000319040"/>
    </source>
</evidence>
<dbReference type="EMBL" id="FXTB01000006">
    <property type="protein sequence ID" value="SMO72964.1"/>
    <property type="molecule type" value="Genomic_DNA"/>
</dbReference>
<proteinExistence type="predicted"/>
<dbReference type="Proteomes" id="UP000319040">
    <property type="component" value="Unassembled WGS sequence"/>
</dbReference>
<reference evidence="1 2" key="1">
    <citation type="submission" date="2017-05" db="EMBL/GenBank/DDBJ databases">
        <authorList>
            <person name="Varghese N."/>
            <person name="Submissions S."/>
        </authorList>
    </citation>
    <scope>NUCLEOTIDE SEQUENCE [LARGE SCALE GENOMIC DNA]</scope>
    <source>
        <strain evidence="1 2">DSM 27040</strain>
    </source>
</reference>
<accession>A0A521DML7</accession>
<sequence length="57" mass="6417">MKFGHDKAPLLVFVDGKGMPGNTFKIINPATIESTIVAKVKRQPIDMRPKLYMVLYP</sequence>
<dbReference type="AlphaFoldDB" id="A0A521DML7"/>
<evidence type="ECO:0000313" key="1">
    <source>
        <dbReference type="EMBL" id="SMO72964.1"/>
    </source>
</evidence>